<proteinExistence type="predicted"/>
<feature type="transmembrane region" description="Helical" evidence="1">
    <location>
        <begin position="60"/>
        <end position="78"/>
    </location>
</feature>
<keyword evidence="1" id="KW-0472">Membrane</keyword>
<feature type="transmembrane region" description="Helical" evidence="1">
    <location>
        <begin position="31"/>
        <end position="53"/>
    </location>
</feature>
<keyword evidence="1" id="KW-1133">Transmembrane helix</keyword>
<accession>A0A1G2QB90</accession>
<comment type="caution">
    <text evidence="2">The sequence shown here is derived from an EMBL/GenBank/DDBJ whole genome shotgun (WGS) entry which is preliminary data.</text>
</comment>
<reference evidence="2 3" key="1">
    <citation type="journal article" date="2016" name="Nat. Commun.">
        <title>Thousands of microbial genomes shed light on interconnected biogeochemical processes in an aquifer system.</title>
        <authorList>
            <person name="Anantharaman K."/>
            <person name="Brown C.T."/>
            <person name="Hug L.A."/>
            <person name="Sharon I."/>
            <person name="Castelle C.J."/>
            <person name="Probst A.J."/>
            <person name="Thomas B.C."/>
            <person name="Singh A."/>
            <person name="Wilkins M.J."/>
            <person name="Karaoz U."/>
            <person name="Brodie E.L."/>
            <person name="Williams K.H."/>
            <person name="Hubbard S.S."/>
            <person name="Banfield J.F."/>
        </authorList>
    </citation>
    <scope>NUCLEOTIDE SEQUENCE [LARGE SCALE GENOMIC DNA]</scope>
</reference>
<dbReference type="Proteomes" id="UP000176494">
    <property type="component" value="Unassembled WGS sequence"/>
</dbReference>
<evidence type="ECO:0000313" key="3">
    <source>
        <dbReference type="Proteomes" id="UP000176494"/>
    </source>
</evidence>
<dbReference type="STRING" id="1802435.A2114_01405"/>
<sequence>MAKEEEQKDESEEESWGTKAKNLLTAGNARIGNATLVLMLIVAVFIDGIQIFIEWTGVGLLFSWIPTILGGMIFYFWFKLKGTNFVSPKKALTYAGSLLIDIIPGSDALLVTSFNWAVAVIILVAISRVEDIAGVKLNPKTALKPGNLKNEFGEFAKKKAQQKVGQETGVSLPEAA</sequence>
<gene>
    <name evidence="2" type="ORF">A2114_01405</name>
</gene>
<evidence type="ECO:0000256" key="1">
    <source>
        <dbReference type="SAM" id="Phobius"/>
    </source>
</evidence>
<dbReference type="EMBL" id="MHTG01000015">
    <property type="protein sequence ID" value="OHA57369.1"/>
    <property type="molecule type" value="Genomic_DNA"/>
</dbReference>
<keyword evidence="1" id="KW-0812">Transmembrane</keyword>
<evidence type="ECO:0000313" key="2">
    <source>
        <dbReference type="EMBL" id="OHA57369.1"/>
    </source>
</evidence>
<organism evidence="2 3">
    <name type="scientific">Candidatus Vogelbacteria bacterium GWA1_51_14</name>
    <dbReference type="NCBI Taxonomy" id="1802435"/>
    <lineage>
        <taxon>Bacteria</taxon>
        <taxon>Candidatus Vogeliibacteriota</taxon>
    </lineage>
</organism>
<name>A0A1G2QB90_9BACT</name>
<protein>
    <submittedName>
        <fullName evidence="2">Uncharacterized protein</fullName>
    </submittedName>
</protein>
<dbReference type="AlphaFoldDB" id="A0A1G2QB90"/>